<reference evidence="3" key="1">
    <citation type="journal article" date="2023" name="Plant J.">
        <title>Genome sequences and population genomics provide insights into the demographic history, inbreeding, and mutation load of two 'living fossil' tree species of Dipteronia.</title>
        <authorList>
            <person name="Feng Y."/>
            <person name="Comes H.P."/>
            <person name="Chen J."/>
            <person name="Zhu S."/>
            <person name="Lu R."/>
            <person name="Zhang X."/>
            <person name="Li P."/>
            <person name="Qiu J."/>
            <person name="Olsen K.M."/>
            <person name="Qiu Y."/>
        </authorList>
    </citation>
    <scope>NUCLEOTIDE SEQUENCE</scope>
    <source>
        <strain evidence="3">NBL</strain>
    </source>
</reference>
<dbReference type="PANTHER" id="PTHR43592:SF4">
    <property type="entry name" value="CAAX AMINO TERMINAL PROTEASE FAMILY PROTEIN"/>
    <property type="match status" value="1"/>
</dbReference>
<name>A0AAD9ZLL5_9ROSI</name>
<dbReference type="GO" id="GO:0004175">
    <property type="term" value="F:endopeptidase activity"/>
    <property type="evidence" value="ECO:0007669"/>
    <property type="project" value="UniProtKB-ARBA"/>
</dbReference>
<dbReference type="Pfam" id="PF02517">
    <property type="entry name" value="Rce1-like"/>
    <property type="match status" value="1"/>
</dbReference>
<feature type="domain" description="CAAX prenyl protease 2/Lysostaphin resistance protein A-like" evidence="2">
    <location>
        <begin position="51"/>
        <end position="120"/>
    </location>
</feature>
<proteinExistence type="predicted"/>
<accession>A0AAD9ZLL5</accession>
<dbReference type="InterPro" id="IPR003675">
    <property type="entry name" value="Rce1/LyrA-like_dom"/>
</dbReference>
<dbReference type="PANTHER" id="PTHR43592">
    <property type="entry name" value="CAAX AMINO TERMINAL PROTEASE"/>
    <property type="match status" value="1"/>
</dbReference>
<dbReference type="EMBL" id="JANJYJ010000010">
    <property type="protein sequence ID" value="KAK3184162.1"/>
    <property type="molecule type" value="Genomic_DNA"/>
</dbReference>
<organism evidence="3 4">
    <name type="scientific">Dipteronia sinensis</name>
    <dbReference type="NCBI Taxonomy" id="43782"/>
    <lineage>
        <taxon>Eukaryota</taxon>
        <taxon>Viridiplantae</taxon>
        <taxon>Streptophyta</taxon>
        <taxon>Embryophyta</taxon>
        <taxon>Tracheophyta</taxon>
        <taxon>Spermatophyta</taxon>
        <taxon>Magnoliopsida</taxon>
        <taxon>eudicotyledons</taxon>
        <taxon>Gunneridae</taxon>
        <taxon>Pentapetalae</taxon>
        <taxon>rosids</taxon>
        <taxon>malvids</taxon>
        <taxon>Sapindales</taxon>
        <taxon>Sapindaceae</taxon>
        <taxon>Hippocastanoideae</taxon>
        <taxon>Acereae</taxon>
        <taxon>Dipteronia</taxon>
    </lineage>
</organism>
<evidence type="ECO:0000313" key="4">
    <source>
        <dbReference type="Proteomes" id="UP001281410"/>
    </source>
</evidence>
<dbReference type="AlphaFoldDB" id="A0AAD9ZLL5"/>
<gene>
    <name evidence="3" type="ORF">Dsin_031448</name>
</gene>
<keyword evidence="4" id="KW-1185">Reference proteome</keyword>
<feature type="transmembrane region" description="Helical" evidence="1">
    <location>
        <begin position="83"/>
        <end position="104"/>
    </location>
</feature>
<dbReference type="Proteomes" id="UP001281410">
    <property type="component" value="Unassembled WGS sequence"/>
</dbReference>
<evidence type="ECO:0000259" key="2">
    <source>
        <dbReference type="Pfam" id="PF02517"/>
    </source>
</evidence>
<dbReference type="GO" id="GO:0080120">
    <property type="term" value="P:CAAX-box protein maturation"/>
    <property type="evidence" value="ECO:0007669"/>
    <property type="project" value="UniProtKB-ARBA"/>
</dbReference>
<evidence type="ECO:0000313" key="3">
    <source>
        <dbReference type="EMBL" id="KAK3184162.1"/>
    </source>
</evidence>
<keyword evidence="1" id="KW-1133">Transmembrane helix</keyword>
<evidence type="ECO:0000256" key="1">
    <source>
        <dbReference type="SAM" id="Phobius"/>
    </source>
</evidence>
<sequence length="138" mass="15152">MNWLIVSALGFGFLSFVVFLTSLIDDSLYGVKVVDNPIVKEILLRNYISKTTFVLVDCATTPVLDEAVYRGFLLSSLASSIKWLHAVVISTVIFSAAHFPVTILHSHIQCSSFFPVTILYSYSSQGACLDDLIVGRAT</sequence>
<keyword evidence="1" id="KW-0812">Transmembrane</keyword>
<protein>
    <recommendedName>
        <fullName evidence="2">CAAX prenyl protease 2/Lysostaphin resistance protein A-like domain-containing protein</fullName>
    </recommendedName>
</protein>
<comment type="caution">
    <text evidence="3">The sequence shown here is derived from an EMBL/GenBank/DDBJ whole genome shotgun (WGS) entry which is preliminary data.</text>
</comment>
<keyword evidence="1" id="KW-0472">Membrane</keyword>